<name>I0ICZ5_PHYMF</name>
<feature type="domain" description="DUF5060" evidence="2">
    <location>
        <begin position="42"/>
        <end position="118"/>
    </location>
</feature>
<dbReference type="InterPro" id="IPR032260">
    <property type="entry name" value="DUF5060"/>
</dbReference>
<evidence type="ECO:0000256" key="1">
    <source>
        <dbReference type="SAM" id="SignalP"/>
    </source>
</evidence>
<dbReference type="InterPro" id="IPR017853">
    <property type="entry name" value="GH"/>
</dbReference>
<proteinExistence type="predicted"/>
<dbReference type="HOGENOM" id="CLU_014102_0_0_0"/>
<evidence type="ECO:0000313" key="4">
    <source>
        <dbReference type="Proteomes" id="UP000007881"/>
    </source>
</evidence>
<dbReference type="EMBL" id="AP012338">
    <property type="protein sequence ID" value="BAM03133.1"/>
    <property type="molecule type" value="Genomic_DNA"/>
</dbReference>
<dbReference type="Proteomes" id="UP000007881">
    <property type="component" value="Chromosome"/>
</dbReference>
<gene>
    <name evidence="3" type="ordered locus">PSMK_09740</name>
</gene>
<keyword evidence="4" id="KW-1185">Reference proteome</keyword>
<feature type="signal peptide" evidence="1">
    <location>
        <begin position="1"/>
        <end position="30"/>
    </location>
</feature>
<feature type="chain" id="PRO_5003629653" description="DUF5060 domain-containing protein" evidence="1">
    <location>
        <begin position="31"/>
        <end position="613"/>
    </location>
</feature>
<protein>
    <recommendedName>
        <fullName evidence="2">DUF5060 domain-containing protein</fullName>
    </recommendedName>
</protein>
<organism evidence="3 4">
    <name type="scientific">Phycisphaera mikurensis (strain NBRC 102666 / KCTC 22515 / FYK2301M01)</name>
    <dbReference type="NCBI Taxonomy" id="1142394"/>
    <lineage>
        <taxon>Bacteria</taxon>
        <taxon>Pseudomonadati</taxon>
        <taxon>Planctomycetota</taxon>
        <taxon>Phycisphaerae</taxon>
        <taxon>Phycisphaerales</taxon>
        <taxon>Phycisphaeraceae</taxon>
        <taxon>Phycisphaera</taxon>
    </lineage>
</organism>
<dbReference type="eggNOG" id="COG5492">
    <property type="taxonomic scope" value="Bacteria"/>
</dbReference>
<dbReference type="Pfam" id="PF16586">
    <property type="entry name" value="DUF5060"/>
    <property type="match status" value="1"/>
</dbReference>
<evidence type="ECO:0000313" key="3">
    <source>
        <dbReference type="EMBL" id="BAM03133.1"/>
    </source>
</evidence>
<dbReference type="STRING" id="1142394.PSMK_09740"/>
<reference evidence="3 4" key="1">
    <citation type="submission" date="2012-02" db="EMBL/GenBank/DDBJ databases">
        <title>Complete genome sequence of Phycisphaera mikurensis NBRC 102666.</title>
        <authorList>
            <person name="Ankai A."/>
            <person name="Hosoyama A."/>
            <person name="Terui Y."/>
            <person name="Sekine M."/>
            <person name="Fukai R."/>
            <person name="Kato Y."/>
            <person name="Nakamura S."/>
            <person name="Yamada-Narita S."/>
            <person name="Kawakoshi A."/>
            <person name="Fukunaga Y."/>
            <person name="Yamazaki S."/>
            <person name="Fujita N."/>
        </authorList>
    </citation>
    <scope>NUCLEOTIDE SEQUENCE [LARGE SCALE GENOMIC DNA]</scope>
    <source>
        <strain evidence="4">NBRC 102666 / KCTC 22515 / FYK2301M01</strain>
    </source>
</reference>
<dbReference type="AlphaFoldDB" id="I0ICZ5"/>
<accession>I0ICZ5</accession>
<dbReference type="KEGG" id="phm:PSMK_09740"/>
<evidence type="ECO:0000259" key="2">
    <source>
        <dbReference type="Pfam" id="PF16586"/>
    </source>
</evidence>
<dbReference type="RefSeq" id="WP_014436352.1">
    <property type="nucleotide sequence ID" value="NC_017080.1"/>
</dbReference>
<dbReference type="SUPFAM" id="SSF51445">
    <property type="entry name" value="(Trans)glycosidases"/>
    <property type="match status" value="1"/>
</dbReference>
<sequence length="613" mass="68525">MHRFLLAAFTTSATPLLLLLTLTLAGPAAASEPPEAVARRPVTLDFPVEETSETAADNPFLNRRLQVRFEKDGEAFSVPGFYAADGDAAETDADAGGVYRVRFTPPAPGTWRYEVAFRRGPGVAIDDDPRVGEPVAPHDGTAGTLAVAPAPADATGFAASGGLIHPPGHYVHTRDGGPVLLFGPNSPENFLAYEDFDGTSSHNPERQLVKSWGPHVRDWNEGDPTWRDGLGKGILGALNYIAGQGMNVVYVMTLTLEGDASDVWPFIGPEKGDFTRFDVSKLDQWEIVFAHAERLGVALELILQEQENQMLLDDGNLGPERKLYLRELTARFGHLHNLLWNIGEENGPGGGSWPQGQNDQQRLAMIRYLKDNDPYKRPVLMHTYYTDNAQRNNILEPLLRYDRFDGISLQSGRIEPVHHDVKKWIDLSAKRKRPWIVLMDEIGPWQTGTLEDDRDPAHNALRQDVLWGALTAGAGGVQWYFGWFSENTDLNTEDWRTRENMWEQTLVARRFFEDLPFTEMSCTDELVDAERTWCFSKPGEVYAVYLKEGGTTRLDLREEDGTFEVRWLNPRTGGELQTGTVETVTGGDRVELGFAPAQTDRDWAVRVRRSPPR</sequence>
<dbReference type="InterPro" id="IPR013783">
    <property type="entry name" value="Ig-like_fold"/>
</dbReference>
<keyword evidence="1" id="KW-0732">Signal</keyword>
<dbReference type="Gene3D" id="3.20.20.80">
    <property type="entry name" value="Glycosidases"/>
    <property type="match status" value="1"/>
</dbReference>
<dbReference type="Gene3D" id="2.60.40.10">
    <property type="entry name" value="Immunoglobulins"/>
    <property type="match status" value="1"/>
</dbReference>